<comment type="caution">
    <text evidence="2">The sequence shown here is derived from an EMBL/GenBank/DDBJ whole genome shotgun (WGS) entry which is preliminary data.</text>
</comment>
<sequence>MPATTRRSAATTATPPRTLASDITAPASGPDPHNGGPGRTTQNRPPRPSSDVTILPQPAAPTLLFNRRALGIAAASRPHGQAPTLGGSRAARPGAGRYQPVGKAVFSS</sequence>
<feature type="region of interest" description="Disordered" evidence="1">
    <location>
        <begin position="1"/>
        <end position="55"/>
    </location>
</feature>
<protein>
    <submittedName>
        <fullName evidence="2">Uncharacterized protein</fullName>
    </submittedName>
</protein>
<feature type="compositionally biased region" description="Low complexity" evidence="1">
    <location>
        <begin position="1"/>
        <end position="18"/>
    </location>
</feature>
<name>A0A918YVE0_9ACTN</name>
<evidence type="ECO:0000256" key="1">
    <source>
        <dbReference type="SAM" id="MobiDB-lite"/>
    </source>
</evidence>
<dbReference type="AlphaFoldDB" id="A0A918YVE0"/>
<gene>
    <name evidence="2" type="ORF">GCM10018781_77620</name>
</gene>
<evidence type="ECO:0000313" key="2">
    <source>
        <dbReference type="EMBL" id="GHE25771.1"/>
    </source>
</evidence>
<evidence type="ECO:0000313" key="3">
    <source>
        <dbReference type="Proteomes" id="UP000617734"/>
    </source>
</evidence>
<dbReference type="EMBL" id="BNBO01000087">
    <property type="protein sequence ID" value="GHE25771.1"/>
    <property type="molecule type" value="Genomic_DNA"/>
</dbReference>
<dbReference type="Proteomes" id="UP000617734">
    <property type="component" value="Unassembled WGS sequence"/>
</dbReference>
<reference evidence="2" key="1">
    <citation type="journal article" date="2014" name="Int. J. Syst. Evol. Microbiol.">
        <title>Complete genome sequence of Corynebacterium casei LMG S-19264T (=DSM 44701T), isolated from a smear-ripened cheese.</title>
        <authorList>
            <consortium name="US DOE Joint Genome Institute (JGI-PGF)"/>
            <person name="Walter F."/>
            <person name="Albersmeier A."/>
            <person name="Kalinowski J."/>
            <person name="Ruckert C."/>
        </authorList>
    </citation>
    <scope>NUCLEOTIDE SEQUENCE</scope>
    <source>
        <strain evidence="2">JCM 4646</strain>
    </source>
</reference>
<reference evidence="2" key="2">
    <citation type="submission" date="2020-09" db="EMBL/GenBank/DDBJ databases">
        <authorList>
            <person name="Sun Q."/>
            <person name="Ohkuma M."/>
        </authorList>
    </citation>
    <scope>NUCLEOTIDE SEQUENCE</scope>
    <source>
        <strain evidence="2">JCM 4646</strain>
    </source>
</reference>
<proteinExistence type="predicted"/>
<feature type="region of interest" description="Disordered" evidence="1">
    <location>
        <begin position="74"/>
        <end position="108"/>
    </location>
</feature>
<feature type="compositionally biased region" description="Low complexity" evidence="1">
    <location>
        <begin position="86"/>
        <end position="97"/>
    </location>
</feature>
<organism evidence="2 3">
    <name type="scientific">Kitasatospora indigofera</name>
    <dbReference type="NCBI Taxonomy" id="67307"/>
    <lineage>
        <taxon>Bacteria</taxon>
        <taxon>Bacillati</taxon>
        <taxon>Actinomycetota</taxon>
        <taxon>Actinomycetes</taxon>
        <taxon>Kitasatosporales</taxon>
        <taxon>Streptomycetaceae</taxon>
        <taxon>Kitasatospora</taxon>
    </lineage>
</organism>
<keyword evidence="3" id="KW-1185">Reference proteome</keyword>
<accession>A0A918YVE0</accession>